<keyword evidence="4" id="KW-1185">Reference proteome</keyword>
<accession>A0A4V1AEV6</accession>
<protein>
    <recommendedName>
        <fullName evidence="5">Hydrophilin</fullName>
    </recommendedName>
</protein>
<evidence type="ECO:0008006" key="5">
    <source>
        <dbReference type="Google" id="ProtNLM"/>
    </source>
</evidence>
<dbReference type="STRING" id="2163413.A0A4V1AEV6"/>
<dbReference type="AlphaFoldDB" id="A0A4V1AEV6"/>
<feature type="compositionally biased region" description="Basic and acidic residues" evidence="1">
    <location>
        <begin position="161"/>
        <end position="170"/>
    </location>
</feature>
<reference evidence="4" key="1">
    <citation type="submission" date="2019-03" db="EMBL/GenBank/DDBJ databases">
        <title>Snf2 controls pulcherriminic acid biosynthesis and connects pigmentation and antifungal activity of the yeast Metschnikowia pulcherrima.</title>
        <authorList>
            <person name="Gore-Lloyd D."/>
            <person name="Sumann I."/>
            <person name="Brachmann A.O."/>
            <person name="Schneeberger K."/>
            <person name="Ortiz-Merino R.A."/>
            <person name="Moreno-Beltran M."/>
            <person name="Schlaefli M."/>
            <person name="Kirner P."/>
            <person name="Santos Kron A."/>
            <person name="Wolfe K.H."/>
            <person name="Piel J."/>
            <person name="Ahrens C.H."/>
            <person name="Henk D."/>
            <person name="Freimoser F.M."/>
        </authorList>
    </citation>
    <scope>NUCLEOTIDE SEQUENCE [LARGE SCALE GENOMIC DNA]</scope>
    <source>
        <strain evidence="4">APC 1.2</strain>
    </source>
</reference>
<keyword evidence="2" id="KW-0472">Membrane</keyword>
<dbReference type="Proteomes" id="UP000292447">
    <property type="component" value="Chromosome VI"/>
</dbReference>
<feature type="compositionally biased region" description="Basic and acidic residues" evidence="1">
    <location>
        <begin position="181"/>
        <end position="190"/>
    </location>
</feature>
<sequence>MLDQSDLFNCVSRDAHLTIGGAAGCFGMLFGPIGHPREIPSKHCRKKSLCQWRASISGAGWFAFIIKISFSSTSQKFKDNMKFSAAVAVGALAAGVVSAADETREVVTVTVTGSTDTHRYGRFDKTKDATTSTSSGTHRYGRFDKTKDSTTLTSSGTHRYGRFDKTKKESTSTNSGTHRYGRFDKTKKETTSTSSGTHKYGRFDKTKDATTSTSSGTHKYGRFDKTKQPLTTTVYVSASDAPIARAVVNNGSTNATTNGTNGTNGSHTTSADSGAALLGSGVTLGFAGAVAAGLLLI</sequence>
<feature type="transmembrane region" description="Helical" evidence="2">
    <location>
        <begin position="275"/>
        <end position="296"/>
    </location>
</feature>
<keyword evidence="2" id="KW-1133">Transmembrane helix</keyword>
<feature type="region of interest" description="Disordered" evidence="1">
    <location>
        <begin position="126"/>
        <end position="223"/>
    </location>
</feature>
<keyword evidence="2" id="KW-0812">Transmembrane</keyword>
<name>A0A4V1AEV6_9ASCO</name>
<gene>
    <name evidence="3" type="ORF">METSCH_F01240</name>
</gene>
<evidence type="ECO:0000256" key="2">
    <source>
        <dbReference type="SAM" id="Phobius"/>
    </source>
</evidence>
<evidence type="ECO:0000256" key="1">
    <source>
        <dbReference type="SAM" id="MobiDB-lite"/>
    </source>
</evidence>
<dbReference type="EMBL" id="CP034461">
    <property type="protein sequence ID" value="QBM90543.1"/>
    <property type="molecule type" value="Genomic_DNA"/>
</dbReference>
<evidence type="ECO:0000313" key="4">
    <source>
        <dbReference type="Proteomes" id="UP000292447"/>
    </source>
</evidence>
<evidence type="ECO:0000313" key="3">
    <source>
        <dbReference type="EMBL" id="QBM90543.1"/>
    </source>
</evidence>
<proteinExistence type="predicted"/>
<organism evidence="3 4">
    <name type="scientific">Metschnikowia aff. pulcherrima</name>
    <dbReference type="NCBI Taxonomy" id="2163413"/>
    <lineage>
        <taxon>Eukaryota</taxon>
        <taxon>Fungi</taxon>
        <taxon>Dikarya</taxon>
        <taxon>Ascomycota</taxon>
        <taxon>Saccharomycotina</taxon>
        <taxon>Pichiomycetes</taxon>
        <taxon>Metschnikowiaceae</taxon>
        <taxon>Metschnikowia</taxon>
    </lineage>
</organism>